<dbReference type="Proteomes" id="UP001233172">
    <property type="component" value="Unassembled WGS sequence"/>
</dbReference>
<evidence type="ECO:0000313" key="2">
    <source>
        <dbReference type="EMBL" id="KAK0064018.1"/>
    </source>
</evidence>
<evidence type="ECO:0000256" key="1">
    <source>
        <dbReference type="SAM" id="MobiDB-lite"/>
    </source>
</evidence>
<protein>
    <submittedName>
        <fullName evidence="2">Uncharacterized protein</fullName>
    </submittedName>
</protein>
<accession>A0AAD8C0F9</accession>
<reference evidence="2" key="1">
    <citation type="journal article" date="2023" name="PLoS Negl. Trop. Dis.">
        <title>A genome sequence for Biomphalaria pfeifferi, the major vector snail for the human-infecting parasite Schistosoma mansoni.</title>
        <authorList>
            <person name="Bu L."/>
            <person name="Lu L."/>
            <person name="Laidemitt M.R."/>
            <person name="Zhang S.M."/>
            <person name="Mutuku M."/>
            <person name="Mkoji G."/>
            <person name="Steinauer M."/>
            <person name="Loker E.S."/>
        </authorList>
    </citation>
    <scope>NUCLEOTIDE SEQUENCE</scope>
    <source>
        <strain evidence="2">KasaAsao</strain>
    </source>
</reference>
<comment type="caution">
    <text evidence="2">The sequence shown here is derived from an EMBL/GenBank/DDBJ whole genome shotgun (WGS) entry which is preliminary data.</text>
</comment>
<dbReference type="EMBL" id="JASAOG010000019">
    <property type="protein sequence ID" value="KAK0064018.1"/>
    <property type="molecule type" value="Genomic_DNA"/>
</dbReference>
<reference evidence="2" key="2">
    <citation type="submission" date="2023-04" db="EMBL/GenBank/DDBJ databases">
        <authorList>
            <person name="Bu L."/>
            <person name="Lu L."/>
            <person name="Laidemitt M.R."/>
            <person name="Zhang S.M."/>
            <person name="Mutuku M."/>
            <person name="Mkoji G."/>
            <person name="Steinauer M."/>
            <person name="Loker E.S."/>
        </authorList>
    </citation>
    <scope>NUCLEOTIDE SEQUENCE</scope>
    <source>
        <strain evidence="2">KasaAsao</strain>
        <tissue evidence="2">Whole Snail</tissue>
    </source>
</reference>
<proteinExistence type="predicted"/>
<evidence type="ECO:0000313" key="3">
    <source>
        <dbReference type="Proteomes" id="UP001233172"/>
    </source>
</evidence>
<feature type="region of interest" description="Disordered" evidence="1">
    <location>
        <begin position="97"/>
        <end position="120"/>
    </location>
</feature>
<keyword evidence="3" id="KW-1185">Reference proteome</keyword>
<name>A0AAD8C0F9_BIOPF</name>
<dbReference type="AlphaFoldDB" id="A0AAD8C0F9"/>
<sequence length="282" mass="31631">MQQHTLTSARAPLLNLDSCLKNTGNVRGIIVNSHIDDVTGQPHRARRQAWVEGTKKVSWQWTEVDDDDDDDDKNNNSVSKFHLADDALPNCSVLRDSKSMSEASDDGDETMTLKEQSSVEDDHFTAVRNTTSYSGSSAAHFKILSPTWLPFSEDPEHRLECVRCQYYHSRFVQEKILNYASLSAKRNSLKTFSVIHNSADAEVPSVDCSIAKLKQTHDLHSAMKSVDKKAKSQHVSKDYFSSAASRDKKVQFFVGDQNVQVLNSHGGIIDEKGEYVESLDYC</sequence>
<gene>
    <name evidence="2" type="ORF">Bpfe_006703</name>
</gene>
<organism evidence="2 3">
    <name type="scientific">Biomphalaria pfeifferi</name>
    <name type="common">Bloodfluke planorb</name>
    <name type="synonym">Freshwater snail</name>
    <dbReference type="NCBI Taxonomy" id="112525"/>
    <lineage>
        <taxon>Eukaryota</taxon>
        <taxon>Metazoa</taxon>
        <taxon>Spiralia</taxon>
        <taxon>Lophotrochozoa</taxon>
        <taxon>Mollusca</taxon>
        <taxon>Gastropoda</taxon>
        <taxon>Heterobranchia</taxon>
        <taxon>Euthyneura</taxon>
        <taxon>Panpulmonata</taxon>
        <taxon>Hygrophila</taxon>
        <taxon>Lymnaeoidea</taxon>
        <taxon>Planorbidae</taxon>
        <taxon>Biomphalaria</taxon>
    </lineage>
</organism>